<dbReference type="RefSeq" id="WP_043601943.1">
    <property type="nucleotide sequence ID" value="NZ_AXCY01000001.1"/>
</dbReference>
<keyword evidence="2" id="KW-1185">Reference proteome</keyword>
<evidence type="ECO:0000313" key="1">
    <source>
        <dbReference type="EMBL" id="KGM12815.1"/>
    </source>
</evidence>
<accession>A0A0A0BXY1</accession>
<dbReference type="Proteomes" id="UP000029839">
    <property type="component" value="Unassembled WGS sequence"/>
</dbReference>
<dbReference type="AlphaFoldDB" id="A0A0A0BXY1"/>
<evidence type="ECO:0000313" key="2">
    <source>
        <dbReference type="Proteomes" id="UP000029839"/>
    </source>
</evidence>
<reference evidence="1 2" key="1">
    <citation type="submission" date="2013-08" db="EMBL/GenBank/DDBJ databases">
        <title>Genome sequencing of Cellulomonas carbonis T26.</title>
        <authorList>
            <person name="Chen F."/>
            <person name="Li Y."/>
            <person name="Wang G."/>
        </authorList>
    </citation>
    <scope>NUCLEOTIDE SEQUENCE [LARGE SCALE GENOMIC DNA]</scope>
    <source>
        <strain evidence="1 2">T26</strain>
    </source>
</reference>
<name>A0A0A0BXY1_9CELL</name>
<organism evidence="1 2">
    <name type="scientific">Cellulomonas carbonis T26</name>
    <dbReference type="NCBI Taxonomy" id="947969"/>
    <lineage>
        <taxon>Bacteria</taxon>
        <taxon>Bacillati</taxon>
        <taxon>Actinomycetota</taxon>
        <taxon>Actinomycetes</taxon>
        <taxon>Micrococcales</taxon>
        <taxon>Cellulomonadaceae</taxon>
        <taxon>Cellulomonas</taxon>
    </lineage>
</organism>
<dbReference type="EMBL" id="AXCY01000001">
    <property type="protein sequence ID" value="KGM12815.1"/>
    <property type="molecule type" value="Genomic_DNA"/>
</dbReference>
<protein>
    <submittedName>
        <fullName evidence="1">Uncharacterized protein</fullName>
    </submittedName>
</protein>
<gene>
    <name evidence="1" type="ORF">N868_00265</name>
</gene>
<reference evidence="1 2" key="2">
    <citation type="journal article" date="2015" name="Stand. Genomic Sci.">
        <title>Draft genome sequence of Cellulomonas carbonis T26(T) and comparative analysis of six Cellulomonas genomes.</title>
        <authorList>
            <person name="Zhuang W."/>
            <person name="Zhang S."/>
            <person name="Xia X."/>
            <person name="Wang G."/>
        </authorList>
    </citation>
    <scope>NUCLEOTIDE SEQUENCE [LARGE SCALE GENOMIC DNA]</scope>
    <source>
        <strain evidence="1 2">T26</strain>
    </source>
</reference>
<comment type="caution">
    <text evidence="1">The sequence shown here is derived from an EMBL/GenBank/DDBJ whole genome shotgun (WGS) entry which is preliminary data.</text>
</comment>
<proteinExistence type="predicted"/>
<sequence length="127" mass="13712">MRAYPERQALDAAIPVAEAETVAAEAELTRLQREADLIAQWLEAARAEEENITAQVDADTDRAEDIRAAVGQIARDTCKGDMAESALSAALDAQRSDDFLRQSALADTALRTQAHGKRSATTASRRS</sequence>